<comment type="similarity">
    <text evidence="1">Belongs to the LOR family.</text>
</comment>
<protein>
    <submittedName>
        <fullName evidence="2">Tubby C-terminal-like domain-containing protein</fullName>
    </submittedName>
</protein>
<dbReference type="Proteomes" id="UP001303760">
    <property type="component" value="Unassembled WGS sequence"/>
</dbReference>
<dbReference type="Gene3D" id="2.40.160.200">
    <property type="entry name" value="LURP1-related"/>
    <property type="match status" value="1"/>
</dbReference>
<dbReference type="EMBL" id="MU860224">
    <property type="protein sequence ID" value="KAK4235975.1"/>
    <property type="molecule type" value="Genomic_DNA"/>
</dbReference>
<dbReference type="InterPro" id="IPR025659">
    <property type="entry name" value="Tubby-like_C"/>
</dbReference>
<dbReference type="PANTHER" id="PTHR31087:SF161">
    <property type="entry name" value="TUBBY C 2 FAMILY PROTEIN"/>
    <property type="match status" value="1"/>
</dbReference>
<dbReference type="SUPFAM" id="SSF54518">
    <property type="entry name" value="Tubby C-terminal domain-like"/>
    <property type="match status" value="1"/>
</dbReference>
<name>A0AAN7C669_9PEZI</name>
<sequence>MADLQLQPAKQPLAIFDHMVPQQTTTLVLKEMGDHFDVKTLNKGQLMNVKAKLSLHGRKKCYDAGGRHLFDIVRQGGVRLRPTFLLQGEDKKQYMEVKRAWSWFGFKAKATFTSARTNTPVTLLMKGRFRNKTKIVDEASGALVGRIDKKLFKMREMALGQQTYHLTVAPGVDMALLVAMGICLDEMQNEGQNKAMF</sequence>
<reference evidence="2" key="2">
    <citation type="submission" date="2023-05" db="EMBL/GenBank/DDBJ databases">
        <authorList>
            <consortium name="Lawrence Berkeley National Laboratory"/>
            <person name="Steindorff A."/>
            <person name="Hensen N."/>
            <person name="Bonometti L."/>
            <person name="Westerberg I."/>
            <person name="Brannstrom I.O."/>
            <person name="Guillou S."/>
            <person name="Cros-Aarteil S."/>
            <person name="Calhoun S."/>
            <person name="Haridas S."/>
            <person name="Kuo A."/>
            <person name="Mondo S."/>
            <person name="Pangilinan J."/>
            <person name="Riley R."/>
            <person name="Labutti K."/>
            <person name="Andreopoulos B."/>
            <person name="Lipzen A."/>
            <person name="Chen C."/>
            <person name="Yanf M."/>
            <person name="Daum C."/>
            <person name="Ng V."/>
            <person name="Clum A."/>
            <person name="Ohm R."/>
            <person name="Martin F."/>
            <person name="Silar P."/>
            <person name="Natvig D."/>
            <person name="Lalanne C."/>
            <person name="Gautier V."/>
            <person name="Ament-Velasquez S.L."/>
            <person name="Kruys A."/>
            <person name="Hutchinson M.I."/>
            <person name="Powell A.J."/>
            <person name="Barry K."/>
            <person name="Miller A.N."/>
            <person name="Grigoriev I.V."/>
            <person name="Debuchy R."/>
            <person name="Gladieux P."/>
            <person name="Thoren M.H."/>
            <person name="Johannesson H."/>
        </authorList>
    </citation>
    <scope>NUCLEOTIDE SEQUENCE</scope>
    <source>
        <strain evidence="2">CBS 532.94</strain>
    </source>
</reference>
<keyword evidence="3" id="KW-1185">Reference proteome</keyword>
<proteinExistence type="inferred from homology"/>
<dbReference type="InterPro" id="IPR038595">
    <property type="entry name" value="LOR_sf"/>
</dbReference>
<comment type="caution">
    <text evidence="2">The sequence shown here is derived from an EMBL/GenBank/DDBJ whole genome shotgun (WGS) entry which is preliminary data.</text>
</comment>
<evidence type="ECO:0000313" key="2">
    <source>
        <dbReference type="EMBL" id="KAK4235975.1"/>
    </source>
</evidence>
<organism evidence="2 3">
    <name type="scientific">Achaetomium macrosporum</name>
    <dbReference type="NCBI Taxonomy" id="79813"/>
    <lineage>
        <taxon>Eukaryota</taxon>
        <taxon>Fungi</taxon>
        <taxon>Dikarya</taxon>
        <taxon>Ascomycota</taxon>
        <taxon>Pezizomycotina</taxon>
        <taxon>Sordariomycetes</taxon>
        <taxon>Sordariomycetidae</taxon>
        <taxon>Sordariales</taxon>
        <taxon>Chaetomiaceae</taxon>
        <taxon>Achaetomium</taxon>
    </lineage>
</organism>
<dbReference type="AlphaFoldDB" id="A0AAN7C669"/>
<evidence type="ECO:0000313" key="3">
    <source>
        <dbReference type="Proteomes" id="UP001303760"/>
    </source>
</evidence>
<dbReference type="PANTHER" id="PTHR31087">
    <property type="match status" value="1"/>
</dbReference>
<dbReference type="InterPro" id="IPR007612">
    <property type="entry name" value="LOR"/>
</dbReference>
<evidence type="ECO:0000256" key="1">
    <source>
        <dbReference type="ARBA" id="ARBA00005437"/>
    </source>
</evidence>
<accession>A0AAN7C669</accession>
<dbReference type="Pfam" id="PF04525">
    <property type="entry name" value="LOR"/>
    <property type="match status" value="1"/>
</dbReference>
<gene>
    <name evidence="2" type="ORF">C8A03DRAFT_45969</name>
</gene>
<reference evidence="2" key="1">
    <citation type="journal article" date="2023" name="Mol. Phylogenet. Evol.">
        <title>Genome-scale phylogeny and comparative genomics of the fungal order Sordariales.</title>
        <authorList>
            <person name="Hensen N."/>
            <person name="Bonometti L."/>
            <person name="Westerberg I."/>
            <person name="Brannstrom I.O."/>
            <person name="Guillou S."/>
            <person name="Cros-Aarteil S."/>
            <person name="Calhoun S."/>
            <person name="Haridas S."/>
            <person name="Kuo A."/>
            <person name="Mondo S."/>
            <person name="Pangilinan J."/>
            <person name="Riley R."/>
            <person name="LaButti K."/>
            <person name="Andreopoulos B."/>
            <person name="Lipzen A."/>
            <person name="Chen C."/>
            <person name="Yan M."/>
            <person name="Daum C."/>
            <person name="Ng V."/>
            <person name="Clum A."/>
            <person name="Steindorff A."/>
            <person name="Ohm R.A."/>
            <person name="Martin F."/>
            <person name="Silar P."/>
            <person name="Natvig D.O."/>
            <person name="Lalanne C."/>
            <person name="Gautier V."/>
            <person name="Ament-Velasquez S.L."/>
            <person name="Kruys A."/>
            <person name="Hutchinson M.I."/>
            <person name="Powell A.J."/>
            <person name="Barry K."/>
            <person name="Miller A.N."/>
            <person name="Grigoriev I.V."/>
            <person name="Debuchy R."/>
            <person name="Gladieux P."/>
            <person name="Hiltunen Thoren M."/>
            <person name="Johannesson H."/>
        </authorList>
    </citation>
    <scope>NUCLEOTIDE SEQUENCE</scope>
    <source>
        <strain evidence="2">CBS 532.94</strain>
    </source>
</reference>